<reference evidence="3 4" key="1">
    <citation type="submission" date="2021-03" db="EMBL/GenBank/DDBJ databases">
        <title>Enterococcal diversity collection.</title>
        <authorList>
            <person name="Gilmore M.S."/>
            <person name="Schwartzman J."/>
            <person name="Van Tyne D."/>
            <person name="Martin M."/>
            <person name="Earl A.M."/>
            <person name="Manson A.L."/>
            <person name="Straub T."/>
            <person name="Salamzade R."/>
            <person name="Saavedra J."/>
            <person name="Lebreton F."/>
            <person name="Prichula J."/>
            <person name="Schaufler K."/>
            <person name="Gaca A."/>
            <person name="Sgardioli B."/>
            <person name="Wagenaar J."/>
            <person name="Strong T."/>
        </authorList>
    </citation>
    <scope>NUCLEOTIDE SEQUENCE [LARGE SCALE GENOMIC DNA]</scope>
    <source>
        <strain evidence="3 4">DIV0869a</strain>
    </source>
</reference>
<dbReference type="PROSITE" id="PS50222">
    <property type="entry name" value="EF_HAND_2"/>
    <property type="match status" value="1"/>
</dbReference>
<keyword evidence="1" id="KW-0732">Signal</keyword>
<dbReference type="SMART" id="SM00635">
    <property type="entry name" value="BID_2"/>
    <property type="match status" value="1"/>
</dbReference>
<dbReference type="PROSITE" id="PS00018">
    <property type="entry name" value="EF_HAND_1"/>
    <property type="match status" value="1"/>
</dbReference>
<dbReference type="Pfam" id="PF02368">
    <property type="entry name" value="Big_2"/>
    <property type="match status" value="1"/>
</dbReference>
<dbReference type="InterPro" id="IPR008757">
    <property type="entry name" value="Peptidase_M6-like_domain"/>
</dbReference>
<dbReference type="InterPro" id="IPR005046">
    <property type="entry name" value="DUF285"/>
</dbReference>
<evidence type="ECO:0000256" key="1">
    <source>
        <dbReference type="SAM" id="SignalP"/>
    </source>
</evidence>
<dbReference type="RefSeq" id="WP_207113198.1">
    <property type="nucleotide sequence ID" value="NZ_JAFLWD010000032.1"/>
</dbReference>
<dbReference type="EMBL" id="JAFLWD010000032">
    <property type="protein sequence ID" value="MBO0441183.1"/>
    <property type="molecule type" value="Genomic_DNA"/>
</dbReference>
<dbReference type="Gene3D" id="2.60.40.1080">
    <property type="match status" value="1"/>
</dbReference>
<organism evidence="3 4">
    <name type="scientific">Candidatus Enterococcus ikei</name>
    <dbReference type="NCBI Taxonomy" id="2815326"/>
    <lineage>
        <taxon>Bacteria</taxon>
        <taxon>Bacillati</taxon>
        <taxon>Bacillota</taxon>
        <taxon>Bacilli</taxon>
        <taxon>Lactobacillales</taxon>
        <taxon>Enterococcaceae</taxon>
        <taxon>Enterococcus</taxon>
    </lineage>
</organism>
<keyword evidence="4" id="KW-1185">Reference proteome</keyword>
<proteinExistence type="predicted"/>
<feature type="domain" description="EF-hand" evidence="2">
    <location>
        <begin position="236"/>
        <end position="261"/>
    </location>
</feature>
<dbReference type="Pfam" id="PF03382">
    <property type="entry name" value="DUF285"/>
    <property type="match status" value="1"/>
</dbReference>
<keyword evidence="3" id="KW-0645">Protease</keyword>
<evidence type="ECO:0000259" key="2">
    <source>
        <dbReference type="PROSITE" id="PS50222"/>
    </source>
</evidence>
<gene>
    <name evidence="3" type="ORF">JZO69_12490</name>
</gene>
<keyword evidence="3" id="KW-0482">Metalloprotease</keyword>
<dbReference type="InterPro" id="IPR003343">
    <property type="entry name" value="Big_2"/>
</dbReference>
<dbReference type="InterPro" id="IPR002048">
    <property type="entry name" value="EF_hand_dom"/>
</dbReference>
<dbReference type="PANTHER" id="PTHR41775:SF1">
    <property type="entry name" value="PEPTIDASE M6-LIKE DOMAIN-CONTAINING PROTEIN"/>
    <property type="match status" value="1"/>
</dbReference>
<dbReference type="Proteomes" id="UP000664632">
    <property type="component" value="Unassembled WGS sequence"/>
</dbReference>
<dbReference type="InterPro" id="IPR018247">
    <property type="entry name" value="EF_Hand_1_Ca_BS"/>
</dbReference>
<name>A0ABS3H0Z7_9ENTE</name>
<accession>A0ABS3H0Z7</accession>
<feature type="signal peptide" evidence="1">
    <location>
        <begin position="1"/>
        <end position="26"/>
    </location>
</feature>
<feature type="chain" id="PRO_5045836334" evidence="1">
    <location>
        <begin position="27"/>
        <end position="730"/>
    </location>
</feature>
<comment type="caution">
    <text evidence="3">The sequence shown here is derived from an EMBL/GenBank/DDBJ whole genome shotgun (WGS) entry which is preliminary data.</text>
</comment>
<feature type="non-terminal residue" evidence="3">
    <location>
        <position position="730"/>
    </location>
</feature>
<evidence type="ECO:0000313" key="4">
    <source>
        <dbReference type="Proteomes" id="UP000664632"/>
    </source>
</evidence>
<dbReference type="NCBIfam" id="TIGR02167">
    <property type="entry name" value="Liste_lipo_26"/>
    <property type="match status" value="1"/>
</dbReference>
<dbReference type="PANTHER" id="PTHR41775">
    <property type="entry name" value="SECRETED PROTEIN-RELATED"/>
    <property type="match status" value="1"/>
</dbReference>
<dbReference type="SUPFAM" id="SSF55486">
    <property type="entry name" value="Metalloproteases ('zincins'), catalytic domain"/>
    <property type="match status" value="1"/>
</dbReference>
<dbReference type="NCBIfam" id="TIGR03296">
    <property type="entry name" value="M6dom_TIGR03296"/>
    <property type="match status" value="1"/>
</dbReference>
<evidence type="ECO:0000313" key="3">
    <source>
        <dbReference type="EMBL" id="MBO0441183.1"/>
    </source>
</evidence>
<dbReference type="Pfam" id="PF05547">
    <property type="entry name" value="Peptidase_M6"/>
    <property type="match status" value="1"/>
</dbReference>
<sequence>MKKVKGLFSMALIGTMLSISQGNVWADPVEPRGIVDLRQPTQQLFKAEVQGDEWLSYAIVENTKELVVFGENNYWYYATIEANTNHLVATDSKFSIDAKPDNAAYEKDISKIKVDIPEVNVVEPKTKSRNVQQKRNLLVVMIEFNDTPMAFTKNDWHNTIFASGKDSANDFYQEATKGLIQFTPVKNTQENTVDGVVKVKLDKNHPNTGFASDKFTLPRQMINEALNQENQTLNLKQYDTNKDGYLSPDELHVLAVFSGYSASATNASTGVSPTIHPHRWGGGISVDGVKVGTYTAVTDKRKWYLTDPDAQSTIGTVVHELGHDLGLPDLYNPSNTQGNGLGSYSIMANSHTTMNGKTPGSYPVHFDAYSKVKLGLIEPTIITNEQTLTINEIQQSNFNVAKVETEDPKQYYLIENRQMKGFDAALAPYIHSGGVGIYYVNEHIPKNEGAGKQIVTLREADQGVVGYSKLDSNMLRGLDGFYYKGIGMHNKEQTIELGRKTVPASTLPDGKNPKFDIIVNDESKDSMSVTFSNPKISVIDITLNPAKLSLDVGKIEQLTATITPDNATNKTVTWRSSDEKIATVDQKGLVTAQASGTATITAETEDGKQTASSTVEVTSARGTYGTTPWTWDEPTQTLTFKKGDFPATHSTHNIEKLIQRDRLKEKKIKKIKFEDTVSLNKDSGYLFANLRQLEEIEGIEKLNTSAVTNMSYMFSATKIASLDLNTWDTS</sequence>
<dbReference type="SUPFAM" id="SSF49373">
    <property type="entry name" value="Invasin/intimin cell-adhesion fragments"/>
    <property type="match status" value="1"/>
</dbReference>
<dbReference type="InterPro" id="IPR011889">
    <property type="entry name" value="Liste_lipo_26"/>
</dbReference>
<protein>
    <submittedName>
        <fullName evidence="3">M6 family metalloprotease domain-containing protein</fullName>
    </submittedName>
</protein>
<keyword evidence="3" id="KW-0378">Hydrolase</keyword>
<dbReference type="InterPro" id="IPR008964">
    <property type="entry name" value="Invasin/intimin_cell_adhesion"/>
</dbReference>
<dbReference type="GO" id="GO:0008237">
    <property type="term" value="F:metallopeptidase activity"/>
    <property type="evidence" value="ECO:0007669"/>
    <property type="project" value="UniProtKB-KW"/>
</dbReference>